<feature type="transmembrane region" description="Helical" evidence="1">
    <location>
        <begin position="138"/>
        <end position="155"/>
    </location>
</feature>
<dbReference type="Proteomes" id="UP000827892">
    <property type="component" value="Chromosome V"/>
</dbReference>
<evidence type="ECO:0000259" key="3">
    <source>
        <dbReference type="Pfam" id="PF01705"/>
    </source>
</evidence>
<name>A0AAE9A1L9_CAEBR</name>
<evidence type="ECO:0000313" key="5">
    <source>
        <dbReference type="Proteomes" id="UP000827892"/>
    </source>
</evidence>
<dbReference type="Pfam" id="PF01705">
    <property type="entry name" value="CX"/>
    <property type="match status" value="2"/>
</dbReference>
<keyword evidence="1" id="KW-0812">Transmembrane</keyword>
<feature type="signal peptide" evidence="2">
    <location>
        <begin position="1"/>
        <end position="18"/>
    </location>
</feature>
<evidence type="ECO:0000256" key="1">
    <source>
        <dbReference type="SAM" id="Phobius"/>
    </source>
</evidence>
<feature type="domain" description="CX" evidence="3">
    <location>
        <begin position="74"/>
        <end position="133"/>
    </location>
</feature>
<organism evidence="4 5">
    <name type="scientific">Caenorhabditis briggsae</name>
    <dbReference type="NCBI Taxonomy" id="6238"/>
    <lineage>
        <taxon>Eukaryota</taxon>
        <taxon>Metazoa</taxon>
        <taxon>Ecdysozoa</taxon>
        <taxon>Nematoda</taxon>
        <taxon>Chromadorea</taxon>
        <taxon>Rhabditida</taxon>
        <taxon>Rhabditina</taxon>
        <taxon>Rhabditomorpha</taxon>
        <taxon>Rhabditoidea</taxon>
        <taxon>Rhabditidae</taxon>
        <taxon>Peloderinae</taxon>
        <taxon>Caenorhabditis</taxon>
    </lineage>
</organism>
<evidence type="ECO:0000256" key="2">
    <source>
        <dbReference type="SAM" id="SignalP"/>
    </source>
</evidence>
<reference evidence="4 5" key="1">
    <citation type="submission" date="2022-02" db="EMBL/GenBank/DDBJ databases">
        <title>Chromosome-level reference genomes for two strains of Caenorhabditis briggsae: an improved platform for comparative genomics.</title>
        <authorList>
            <person name="Stevens L."/>
            <person name="Andersen E.C."/>
        </authorList>
    </citation>
    <scope>NUCLEOTIDE SEQUENCE [LARGE SCALE GENOMIC DNA]</scope>
    <source>
        <strain evidence="4">QX1410_ONT</strain>
        <tissue evidence="4">Whole-organism</tissue>
    </source>
</reference>
<evidence type="ECO:0000313" key="4">
    <source>
        <dbReference type="EMBL" id="ULT89104.1"/>
    </source>
</evidence>
<protein>
    <recommendedName>
        <fullName evidence="3">CX domain-containing protein</fullName>
    </recommendedName>
</protein>
<dbReference type="PANTHER" id="PTHR47520">
    <property type="entry name" value="CX DOMAIN-CONTAINING PROTEIN-RELATED"/>
    <property type="match status" value="1"/>
</dbReference>
<feature type="chain" id="PRO_5042182888" description="CX domain-containing protein" evidence="2">
    <location>
        <begin position="19"/>
        <end position="394"/>
    </location>
</feature>
<dbReference type="AlphaFoldDB" id="A0AAE9A1L9"/>
<feature type="transmembrane region" description="Helical" evidence="1">
    <location>
        <begin position="296"/>
        <end position="313"/>
    </location>
</feature>
<feature type="domain" description="CX" evidence="3">
    <location>
        <begin position="233"/>
        <end position="291"/>
    </location>
</feature>
<keyword evidence="2" id="KW-0732">Signal</keyword>
<keyword evidence="1" id="KW-0472">Membrane</keyword>
<gene>
    <name evidence="4" type="ORF">L3Y34_007937</name>
</gene>
<dbReference type="EMBL" id="CP090895">
    <property type="protein sequence ID" value="ULT89104.1"/>
    <property type="molecule type" value="Genomic_DNA"/>
</dbReference>
<sequence length="394" mass="46639">MLITVLLLLLLIPIWVVGVATVTYHADISTDFYKKFIKTVYMEEMNYFEVEQTKKTRRYIIRSNGPIEFEKYKYYWNDTLLESKRSLNLCEYRISWMIDSKELDETYNADGVKMKSLFYYCHFAQSCMGLECRIDSRLLVPPIFLTVFVTIFWLFKRMLWRDMKRTERIQRENRTAENPATIERIEPGDEFYDRFVNIVFDKYSGFFDIGENDEGLLYTVHPEKPIEFEKQKYYWSKTHEDVKDETHFCGYYFTTVDSPEFHKTRFSNGTKANVLFFTCGFPYSCKGIHCVIEFRFFLILLCCAGMMVVIFLIRKCVIREMEQMEKLRNGPRLPQFMHPPGPRFMPPLTPSSPPSEPPPPSYNVIFSNSPPSYESVVRDKVTYTLPSYSSTVSQ</sequence>
<accession>A0AAE9A1L9</accession>
<dbReference type="InterPro" id="IPR002619">
    <property type="entry name" value="CX"/>
</dbReference>
<dbReference type="PANTHER" id="PTHR47520:SF4">
    <property type="entry name" value="CX DOMAIN-CONTAINING PROTEIN"/>
    <property type="match status" value="1"/>
</dbReference>
<keyword evidence="1" id="KW-1133">Transmembrane helix</keyword>
<proteinExistence type="predicted"/>